<comment type="caution">
    <text evidence="2">The sequence shown here is derived from an EMBL/GenBank/DDBJ whole genome shotgun (WGS) entry which is preliminary data.</text>
</comment>
<name>A0A1G2P1V8_9BACT</name>
<reference evidence="2 3" key="1">
    <citation type="journal article" date="2016" name="Nat. Commun.">
        <title>Thousands of microbial genomes shed light on interconnected biogeochemical processes in an aquifer system.</title>
        <authorList>
            <person name="Anantharaman K."/>
            <person name="Brown C.T."/>
            <person name="Hug L.A."/>
            <person name="Sharon I."/>
            <person name="Castelle C.J."/>
            <person name="Probst A.J."/>
            <person name="Thomas B.C."/>
            <person name="Singh A."/>
            <person name="Wilkins M.J."/>
            <person name="Karaoz U."/>
            <person name="Brodie E.L."/>
            <person name="Williams K.H."/>
            <person name="Hubbard S.S."/>
            <person name="Banfield J.F."/>
        </authorList>
    </citation>
    <scope>NUCLEOTIDE SEQUENCE [LARGE SCALE GENOMIC DNA]</scope>
</reference>
<sequence length="226" mass="25892">MEEERNIISGGIKTAGERITALLFILFLIYMVLNRIGGGKIDMGGIGAWFSYVFTETAFADFLAGFYFWFKFFSVYFSLVLIILIVYTVIKFTEVNKKEADYYREGAVLSSEDERVEGEEVAAKAKWKKIQNHIDSDNPSNWRLAILEADILLDSMIDDIGGFGETLGDKLKNADKNKFTTIDKAWEAHKIRNLIAHEGEDFLISQREARRVIGLYKDSFDEFNYV</sequence>
<evidence type="ECO:0000313" key="2">
    <source>
        <dbReference type="EMBL" id="OHA42318.1"/>
    </source>
</evidence>
<proteinExistence type="predicted"/>
<dbReference type="Proteomes" id="UP000177269">
    <property type="component" value="Unassembled WGS sequence"/>
</dbReference>
<keyword evidence="1" id="KW-1133">Transmembrane helix</keyword>
<keyword evidence="1" id="KW-0472">Membrane</keyword>
<gene>
    <name evidence="2" type="ORF">A3G52_03935</name>
</gene>
<feature type="transmembrane region" description="Helical" evidence="1">
    <location>
        <begin position="19"/>
        <end position="37"/>
    </location>
</feature>
<organism evidence="2 3">
    <name type="scientific">Candidatus Taylorbacteria bacterium RIFCSPLOWO2_12_FULL_43_20</name>
    <dbReference type="NCBI Taxonomy" id="1802332"/>
    <lineage>
        <taxon>Bacteria</taxon>
        <taxon>Candidatus Tayloriibacteriota</taxon>
    </lineage>
</organism>
<evidence type="ECO:0000256" key="1">
    <source>
        <dbReference type="SAM" id="Phobius"/>
    </source>
</evidence>
<feature type="transmembrane region" description="Helical" evidence="1">
    <location>
        <begin position="49"/>
        <end position="69"/>
    </location>
</feature>
<accession>A0A1G2P1V8</accession>
<keyword evidence="1" id="KW-0812">Transmembrane</keyword>
<evidence type="ECO:0000313" key="3">
    <source>
        <dbReference type="Proteomes" id="UP000177269"/>
    </source>
</evidence>
<feature type="transmembrane region" description="Helical" evidence="1">
    <location>
        <begin position="75"/>
        <end position="93"/>
    </location>
</feature>
<dbReference type="AlphaFoldDB" id="A0A1G2P1V8"/>
<dbReference type="EMBL" id="MHSK01000015">
    <property type="protein sequence ID" value="OHA42318.1"/>
    <property type="molecule type" value="Genomic_DNA"/>
</dbReference>
<protein>
    <submittedName>
        <fullName evidence="2">Uncharacterized protein</fullName>
    </submittedName>
</protein>